<dbReference type="EMBL" id="QGKL01000006">
    <property type="protein sequence ID" value="PWQ99308.1"/>
    <property type="molecule type" value="Genomic_DNA"/>
</dbReference>
<sequence length="209" mass="22530">MDLTTWLAYLGVVSLLIATPGPSCLLATLHGYQYGVKKTNATIIGDVTGSFILMLISALGLGVLLASSDTLFIVLKIAGAAYLVYLGVQTWRKPVTTTDPLAVDGKADESSRQLFKKGLITSLTNPKDLLFFAALFPAFLNNQQPFFTQLTILMVTWITVNYVITLLYAIAGTKVNKQFSKPSFMKVFNRVTGGIFISFGALLAGSTSS</sequence>
<evidence type="ECO:0000256" key="4">
    <source>
        <dbReference type="ARBA" id="ARBA00022692"/>
    </source>
</evidence>
<keyword evidence="4 7" id="KW-0812">Transmembrane</keyword>
<keyword evidence="3" id="KW-1003">Cell membrane</keyword>
<feature type="transmembrane region" description="Helical" evidence="7">
    <location>
        <begin position="146"/>
        <end position="170"/>
    </location>
</feature>
<evidence type="ECO:0000256" key="6">
    <source>
        <dbReference type="ARBA" id="ARBA00023136"/>
    </source>
</evidence>
<dbReference type="GO" id="GO:0042970">
    <property type="term" value="F:homoserine transmembrane transporter activity"/>
    <property type="evidence" value="ECO:0007669"/>
    <property type="project" value="TreeGrafter"/>
</dbReference>
<accession>A0A317CLA2</accession>
<dbReference type="OrthoDB" id="9804822at2"/>
<evidence type="ECO:0000256" key="2">
    <source>
        <dbReference type="ARBA" id="ARBA00007928"/>
    </source>
</evidence>
<comment type="subcellular location">
    <subcellularLocation>
        <location evidence="1">Cell membrane</location>
        <topology evidence="1">Multi-pass membrane protein</topology>
    </subcellularLocation>
</comment>
<keyword evidence="6 7" id="KW-0472">Membrane</keyword>
<dbReference type="InterPro" id="IPR001123">
    <property type="entry name" value="LeuE-type"/>
</dbReference>
<dbReference type="RefSeq" id="WP_109821574.1">
    <property type="nucleotide sequence ID" value="NZ_QGKL01000006.1"/>
</dbReference>
<feature type="transmembrane region" description="Helical" evidence="7">
    <location>
        <begin position="6"/>
        <end position="29"/>
    </location>
</feature>
<keyword evidence="9" id="KW-1185">Reference proteome</keyword>
<evidence type="ECO:0000313" key="9">
    <source>
        <dbReference type="Proteomes" id="UP000245506"/>
    </source>
</evidence>
<dbReference type="PANTHER" id="PTHR30086">
    <property type="entry name" value="ARGININE EXPORTER PROTEIN ARGO"/>
    <property type="match status" value="1"/>
</dbReference>
<evidence type="ECO:0000256" key="1">
    <source>
        <dbReference type="ARBA" id="ARBA00004651"/>
    </source>
</evidence>
<dbReference type="AlphaFoldDB" id="A0A317CLA2"/>
<reference evidence="8 9" key="1">
    <citation type="submission" date="2018-05" db="EMBL/GenBank/DDBJ databases">
        <title>Leucothrix arctica sp. nov., isolated from Arctic seawater.</title>
        <authorList>
            <person name="Choi A."/>
            <person name="Baek K."/>
        </authorList>
    </citation>
    <scope>NUCLEOTIDE SEQUENCE [LARGE SCALE GENOMIC DNA]</scope>
    <source>
        <strain evidence="8 9">IMCC9719</strain>
    </source>
</reference>
<organism evidence="8 9">
    <name type="scientific">Leucothrix arctica</name>
    <dbReference type="NCBI Taxonomy" id="1481894"/>
    <lineage>
        <taxon>Bacteria</taxon>
        <taxon>Pseudomonadati</taxon>
        <taxon>Pseudomonadota</taxon>
        <taxon>Gammaproteobacteria</taxon>
        <taxon>Thiotrichales</taxon>
        <taxon>Thiotrichaceae</taxon>
        <taxon>Leucothrix</taxon>
    </lineage>
</organism>
<dbReference type="Proteomes" id="UP000245506">
    <property type="component" value="Unassembled WGS sequence"/>
</dbReference>
<dbReference type="PIRSF" id="PIRSF006324">
    <property type="entry name" value="LeuE"/>
    <property type="match status" value="1"/>
</dbReference>
<evidence type="ECO:0000256" key="3">
    <source>
        <dbReference type="ARBA" id="ARBA00022475"/>
    </source>
</evidence>
<gene>
    <name evidence="8" type="ORF">DKT75_00995</name>
</gene>
<evidence type="ECO:0000313" key="8">
    <source>
        <dbReference type="EMBL" id="PWQ99308.1"/>
    </source>
</evidence>
<protein>
    <submittedName>
        <fullName evidence="8">Amino acid transporter</fullName>
    </submittedName>
</protein>
<proteinExistence type="inferred from homology"/>
<feature type="transmembrane region" description="Helical" evidence="7">
    <location>
        <begin position="191"/>
        <end position="208"/>
    </location>
</feature>
<dbReference type="GO" id="GO:0005886">
    <property type="term" value="C:plasma membrane"/>
    <property type="evidence" value="ECO:0007669"/>
    <property type="project" value="UniProtKB-SubCell"/>
</dbReference>
<name>A0A317CLA2_9GAMM</name>
<comment type="similarity">
    <text evidence="2">Belongs to the Rht family.</text>
</comment>
<feature type="transmembrane region" description="Helical" evidence="7">
    <location>
        <begin position="41"/>
        <end position="65"/>
    </location>
</feature>
<dbReference type="PANTHER" id="PTHR30086:SF14">
    <property type="entry name" value="HOMOSERINE_HOMOSERINE LACTONE EFFLUX PROTEIN"/>
    <property type="match status" value="1"/>
</dbReference>
<keyword evidence="5 7" id="KW-1133">Transmembrane helix</keyword>
<dbReference type="Pfam" id="PF01810">
    <property type="entry name" value="LysE"/>
    <property type="match status" value="1"/>
</dbReference>
<feature type="transmembrane region" description="Helical" evidence="7">
    <location>
        <begin position="71"/>
        <end position="88"/>
    </location>
</feature>
<evidence type="ECO:0000256" key="5">
    <source>
        <dbReference type="ARBA" id="ARBA00022989"/>
    </source>
</evidence>
<evidence type="ECO:0000256" key="7">
    <source>
        <dbReference type="SAM" id="Phobius"/>
    </source>
</evidence>
<comment type="caution">
    <text evidence="8">The sequence shown here is derived from an EMBL/GenBank/DDBJ whole genome shotgun (WGS) entry which is preliminary data.</text>
</comment>